<comment type="caution">
    <text evidence="1">The sequence shown here is derived from an EMBL/GenBank/DDBJ whole genome shotgun (WGS) entry which is preliminary data.</text>
</comment>
<gene>
    <name evidence="1" type="ORF">AN396_03530</name>
</gene>
<organism evidence="1 2">
    <name type="scientific">Candidatus Epulonipiscium fishelsonii</name>
    <dbReference type="NCBI Taxonomy" id="77094"/>
    <lineage>
        <taxon>Bacteria</taxon>
        <taxon>Bacillati</taxon>
        <taxon>Bacillota</taxon>
        <taxon>Clostridia</taxon>
        <taxon>Lachnospirales</taxon>
        <taxon>Lachnospiraceae</taxon>
        <taxon>Candidatus Epulonipiscium</taxon>
    </lineage>
</organism>
<proteinExistence type="predicted"/>
<reference evidence="1" key="1">
    <citation type="submission" date="2016-08" db="EMBL/GenBank/DDBJ databases">
        <authorList>
            <person name="Ngugi D.K."/>
            <person name="Miyake S."/>
            <person name="Stingl U."/>
        </authorList>
    </citation>
    <scope>NUCLEOTIDE SEQUENCE</scope>
    <source>
        <strain evidence="1">SCG-B11WGA-EpuloA1</strain>
    </source>
</reference>
<evidence type="ECO:0000313" key="2">
    <source>
        <dbReference type="Proteomes" id="UP000188605"/>
    </source>
</evidence>
<evidence type="ECO:0000313" key="1">
    <source>
        <dbReference type="EMBL" id="ONI41490.1"/>
    </source>
</evidence>
<sequence length="345" mass="39417">MKRFLFPAVLTTILMTGCGGEEKQVVKVFNWGDYIDPQTNMLFTEETGIDVLYEEYPTNEEMYAKISGGNARYDVLVPSDYMIEKLIKEDMLAEIDVNDLENYKFIDKDFKSLPFDPEDKYSVPYSWGTMGIIYNTTMIEDDIDEWADLWNPEYAKKMFMYDSERESLMVALKKLGYSMNSTDPLELEEAKQELIAQKPLVLAYVVDEGKGKMINEEAAMMVAWAGDADLMISENPDLKYVLPKEGTNLFVDAMVVPKNAENYDNALAYINFMTRPDIAAMNMSYLGYSTPSTAARQLLPEEMRDSEVAYPDPIPFETMEMFVDPSEVADVYSRIWTEVKASTGE</sequence>
<accession>A0ACC8XEP8</accession>
<dbReference type="Proteomes" id="UP000188605">
    <property type="component" value="Unassembled WGS sequence"/>
</dbReference>
<keyword evidence="2" id="KW-1185">Reference proteome</keyword>
<name>A0ACC8XEP8_9FIRM</name>
<protein>
    <submittedName>
        <fullName evidence="1">Spermidine/putrescine ABC transporter substrate-binding protein</fullName>
    </submittedName>
</protein>
<dbReference type="EMBL" id="LJDB01000036">
    <property type="protein sequence ID" value="ONI41490.1"/>
    <property type="molecule type" value="Genomic_DNA"/>
</dbReference>